<dbReference type="GeneTree" id="ENSGT00940000177851"/>
<reference evidence="1" key="3">
    <citation type="submission" date="2025-09" db="UniProtKB">
        <authorList>
            <consortium name="Ensembl"/>
        </authorList>
    </citation>
    <scope>IDENTIFICATION</scope>
</reference>
<proteinExistence type="predicted"/>
<protein>
    <submittedName>
        <fullName evidence="1">Uncharacterized protein</fullName>
    </submittedName>
</protein>
<dbReference type="AlphaFoldDB" id="A0A674HU36"/>
<accession>A0A674HU36</accession>
<evidence type="ECO:0000313" key="2">
    <source>
        <dbReference type="Proteomes" id="UP000007754"/>
    </source>
</evidence>
<reference evidence="1 2" key="1">
    <citation type="journal article" date="2010" name="Nature">
        <title>The genome of a songbird.</title>
        <authorList>
            <person name="Warren W.C."/>
            <person name="Clayton D.F."/>
            <person name="Ellegren H."/>
            <person name="Arnold A.P."/>
            <person name="Hillier L.W."/>
            <person name="Kunstner A."/>
            <person name="Searle S."/>
            <person name="White S."/>
            <person name="Vilella A.J."/>
            <person name="Fairley S."/>
            <person name="Heger A."/>
            <person name="Kong L."/>
            <person name="Ponting C.P."/>
            <person name="Jarvis E.D."/>
            <person name="Mello C.V."/>
            <person name="Minx P."/>
            <person name="Lovell P."/>
            <person name="Velho T.A."/>
            <person name="Ferris M."/>
            <person name="Balakrishnan C.N."/>
            <person name="Sinha S."/>
            <person name="Blatti C."/>
            <person name="London S.E."/>
            <person name="Li Y."/>
            <person name="Lin Y.C."/>
            <person name="George J."/>
            <person name="Sweedler J."/>
            <person name="Southey B."/>
            <person name="Gunaratne P."/>
            <person name="Watson M."/>
            <person name="Nam K."/>
            <person name="Backstrom N."/>
            <person name="Smeds L."/>
            <person name="Nabholz B."/>
            <person name="Itoh Y."/>
            <person name="Whitney O."/>
            <person name="Pfenning A.R."/>
            <person name="Howard J."/>
            <person name="Volker M."/>
            <person name="Skinner B.M."/>
            <person name="Griffin D.K."/>
            <person name="Ye L."/>
            <person name="McLaren W.M."/>
            <person name="Flicek P."/>
            <person name="Quesada V."/>
            <person name="Velasco G."/>
            <person name="Lopez-Otin C."/>
            <person name="Puente X.S."/>
            <person name="Olender T."/>
            <person name="Lancet D."/>
            <person name="Smit A.F."/>
            <person name="Hubley R."/>
            <person name="Konkel M.K."/>
            <person name="Walker J.A."/>
            <person name="Batzer M.A."/>
            <person name="Gu W."/>
            <person name="Pollock D.D."/>
            <person name="Chen L."/>
            <person name="Cheng Z."/>
            <person name="Eichler E.E."/>
            <person name="Stapley J."/>
            <person name="Slate J."/>
            <person name="Ekblom R."/>
            <person name="Birkhead T."/>
            <person name="Burke T."/>
            <person name="Burt D."/>
            <person name="Scharff C."/>
            <person name="Adam I."/>
            <person name="Richard H."/>
            <person name="Sultan M."/>
            <person name="Soldatov A."/>
            <person name="Lehrach H."/>
            <person name="Edwards S.V."/>
            <person name="Yang S.P."/>
            <person name="Li X."/>
            <person name="Graves T."/>
            <person name="Fulton L."/>
            <person name="Nelson J."/>
            <person name="Chinwalla A."/>
            <person name="Hou S."/>
            <person name="Mardis E.R."/>
            <person name="Wilson R.K."/>
        </authorList>
    </citation>
    <scope>NUCLEOTIDE SEQUENCE [LARGE SCALE GENOMIC DNA]</scope>
</reference>
<evidence type="ECO:0000313" key="1">
    <source>
        <dbReference type="Ensembl" id="ENSTGUP00000038530.1"/>
    </source>
</evidence>
<dbReference type="Ensembl" id="ENSTGUT00000031189.1">
    <property type="protein sequence ID" value="ENSTGUP00000038530.1"/>
    <property type="gene ID" value="ENSTGUG00000020766.1"/>
</dbReference>
<organism evidence="1 2">
    <name type="scientific">Taeniopygia guttata</name>
    <name type="common">Zebra finch</name>
    <name type="synonym">Poephila guttata</name>
    <dbReference type="NCBI Taxonomy" id="59729"/>
    <lineage>
        <taxon>Eukaryota</taxon>
        <taxon>Metazoa</taxon>
        <taxon>Chordata</taxon>
        <taxon>Craniata</taxon>
        <taxon>Vertebrata</taxon>
        <taxon>Euteleostomi</taxon>
        <taxon>Archelosauria</taxon>
        <taxon>Archosauria</taxon>
        <taxon>Dinosauria</taxon>
        <taxon>Saurischia</taxon>
        <taxon>Theropoda</taxon>
        <taxon>Coelurosauria</taxon>
        <taxon>Aves</taxon>
        <taxon>Neognathae</taxon>
        <taxon>Neoaves</taxon>
        <taxon>Telluraves</taxon>
        <taxon>Australaves</taxon>
        <taxon>Passeriformes</taxon>
        <taxon>Passeroidea</taxon>
        <taxon>Estrildidae</taxon>
        <taxon>Estrildinae</taxon>
        <taxon>Taeniopygia</taxon>
    </lineage>
</organism>
<reference evidence="1" key="2">
    <citation type="submission" date="2025-08" db="UniProtKB">
        <authorList>
            <consortium name="Ensembl"/>
        </authorList>
    </citation>
    <scope>IDENTIFICATION</scope>
</reference>
<dbReference type="InParanoid" id="A0A674HU36"/>
<sequence>VLPVQPVCFVTGDEELGAVGVWARVCHGHHPWDQRVQIFIIKLLPVDGFAAGAVVVGEVSGLAHELGDDAVEAAAFEAKSFLVGAEAAEILCVHSDCPAKELRLVLQRGEKQSQAHQKV</sequence>
<dbReference type="Proteomes" id="UP000007754">
    <property type="component" value="Chromosome 23"/>
</dbReference>
<dbReference type="OMA" id="VWARVCH"/>
<name>A0A674HU36_TAEGU</name>
<keyword evidence="2" id="KW-1185">Reference proteome</keyword>